<accession>A0A562VA26</accession>
<sequence length="438" mass="46353">MKPEEVKSVFHDALDQVTPVARSTTDDIVVHGRRKVRWRRTLTAGVTAAVVGIGVVGVAVAMPTAPPPAPAGEAASENATTGECAPVSGVAPGEPDPVAKMYQDALVAEAAEYSFLLPEYFLGDPRHDMPAEGFVYDPAACGYVLDTVAGFEGGHQTDMLAAFVAVYDPAEGDVADRMAGIAGCGEIDGECEWAQDAPEDRPRLLVDEVRRIQVDEDEGEPQPIDFRATLTALEDGTILHIEVSPQFGEGFEIGLDHTQLTAMLAAIPVGEEAPELPGIPGSENPDDETRLIELFLSATVAEIPGAELSDTDITFEDTGEDGIRVASTTLTVDGGEVVEIDLWSAPIDAPGDGGATEEPARHYAFCDAVPGTECVFTAIDDMTAGIHKTVPGDATELSAWRFRVDTAYNYGVIVRYADASGTPPIDFAQLDAIVDQLK</sequence>
<evidence type="ECO:0000256" key="1">
    <source>
        <dbReference type="SAM" id="MobiDB-lite"/>
    </source>
</evidence>
<evidence type="ECO:0000256" key="2">
    <source>
        <dbReference type="SAM" id="Phobius"/>
    </source>
</evidence>
<keyword evidence="4" id="KW-1185">Reference proteome</keyword>
<dbReference type="EMBL" id="VLLL01000005">
    <property type="protein sequence ID" value="TWJ14703.1"/>
    <property type="molecule type" value="Genomic_DNA"/>
</dbReference>
<dbReference type="RefSeq" id="WP_147132184.1">
    <property type="nucleotide sequence ID" value="NZ_BAABIJ010000001.1"/>
</dbReference>
<feature type="transmembrane region" description="Helical" evidence="2">
    <location>
        <begin position="42"/>
        <end position="62"/>
    </location>
</feature>
<reference evidence="3 4" key="1">
    <citation type="journal article" date="2013" name="Stand. Genomic Sci.">
        <title>Genomic Encyclopedia of Type Strains, Phase I: The one thousand microbial genomes (KMG-I) project.</title>
        <authorList>
            <person name="Kyrpides N.C."/>
            <person name="Woyke T."/>
            <person name="Eisen J.A."/>
            <person name="Garrity G."/>
            <person name="Lilburn T.G."/>
            <person name="Beck B.J."/>
            <person name="Whitman W.B."/>
            <person name="Hugenholtz P."/>
            <person name="Klenk H.P."/>
        </authorList>
    </citation>
    <scope>NUCLEOTIDE SEQUENCE [LARGE SCALE GENOMIC DNA]</scope>
    <source>
        <strain evidence="3 4">DSM 45044</strain>
    </source>
</reference>
<proteinExistence type="predicted"/>
<dbReference type="AlphaFoldDB" id="A0A562VA26"/>
<evidence type="ECO:0000313" key="4">
    <source>
        <dbReference type="Proteomes" id="UP000321617"/>
    </source>
</evidence>
<feature type="region of interest" description="Disordered" evidence="1">
    <location>
        <begin position="67"/>
        <end position="93"/>
    </location>
</feature>
<keyword evidence="2" id="KW-1133">Transmembrane helix</keyword>
<keyword evidence="2" id="KW-0812">Transmembrane</keyword>
<organism evidence="3 4">
    <name type="scientific">Stackebrandtia albiflava</name>
    <dbReference type="NCBI Taxonomy" id="406432"/>
    <lineage>
        <taxon>Bacteria</taxon>
        <taxon>Bacillati</taxon>
        <taxon>Actinomycetota</taxon>
        <taxon>Actinomycetes</taxon>
        <taxon>Glycomycetales</taxon>
        <taxon>Glycomycetaceae</taxon>
        <taxon>Stackebrandtia</taxon>
    </lineage>
</organism>
<gene>
    <name evidence="3" type="ORF">LX16_0392</name>
</gene>
<comment type="caution">
    <text evidence="3">The sequence shown here is derived from an EMBL/GenBank/DDBJ whole genome shotgun (WGS) entry which is preliminary data.</text>
</comment>
<evidence type="ECO:0000313" key="3">
    <source>
        <dbReference type="EMBL" id="TWJ14703.1"/>
    </source>
</evidence>
<dbReference type="Proteomes" id="UP000321617">
    <property type="component" value="Unassembled WGS sequence"/>
</dbReference>
<protein>
    <submittedName>
        <fullName evidence="3">Uncharacterized protein</fullName>
    </submittedName>
</protein>
<keyword evidence="2" id="KW-0472">Membrane</keyword>
<name>A0A562VA26_9ACTN</name>
<dbReference type="OrthoDB" id="5185968at2"/>